<comment type="caution">
    <text evidence="1">The sequence shown here is derived from an EMBL/GenBank/DDBJ whole genome shotgun (WGS) entry which is preliminary data.</text>
</comment>
<name>A0AAD2D5T5_EUPCR</name>
<evidence type="ECO:0000313" key="1">
    <source>
        <dbReference type="EMBL" id="CAI2381622.1"/>
    </source>
</evidence>
<evidence type="ECO:0000313" key="2">
    <source>
        <dbReference type="Proteomes" id="UP001295684"/>
    </source>
</evidence>
<dbReference type="AlphaFoldDB" id="A0AAD2D5T5"/>
<dbReference type="Proteomes" id="UP001295684">
    <property type="component" value="Unassembled WGS sequence"/>
</dbReference>
<gene>
    <name evidence="1" type="ORF">ECRASSUSDP1_LOCUS23080</name>
</gene>
<organism evidence="1 2">
    <name type="scientific">Euplotes crassus</name>
    <dbReference type="NCBI Taxonomy" id="5936"/>
    <lineage>
        <taxon>Eukaryota</taxon>
        <taxon>Sar</taxon>
        <taxon>Alveolata</taxon>
        <taxon>Ciliophora</taxon>
        <taxon>Intramacronucleata</taxon>
        <taxon>Spirotrichea</taxon>
        <taxon>Hypotrichia</taxon>
        <taxon>Euplotida</taxon>
        <taxon>Euplotidae</taxon>
        <taxon>Moneuplotes</taxon>
    </lineage>
</organism>
<accession>A0AAD2D5T5</accession>
<proteinExistence type="predicted"/>
<sequence length="283" mass="32570">MKSIDFWKQEEGRCDFDDEIDEEASPHSPGLRVALSHPSCVRNQSKLHSEEKLAILTKRATWKGQDKLVDLLKKTKNTSYKSFSCSPIQESYKCTKFTPKLSQDIDDESVTVEVRHQTPVKAFKPGIHITSPSVQENHSCMNLNKPKQKIQNSFKEFCMKHNDTLCKTVKVEKATEGKKLMTKNNQVNNLKKSGNSIKELLGTLVKRRRMSSMAESDMKMIPKRYLSEVQHLPRKPRKLREEQDDYCFNPFKSGLTPVKLRDRSATFKDEQYVLVTMNDIGAN</sequence>
<protein>
    <submittedName>
        <fullName evidence="1">Uncharacterized protein</fullName>
    </submittedName>
</protein>
<reference evidence="1" key="1">
    <citation type="submission" date="2023-07" db="EMBL/GenBank/DDBJ databases">
        <authorList>
            <consortium name="AG Swart"/>
            <person name="Singh M."/>
            <person name="Singh A."/>
            <person name="Seah K."/>
            <person name="Emmerich C."/>
        </authorList>
    </citation>
    <scope>NUCLEOTIDE SEQUENCE</scope>
    <source>
        <strain evidence="1">DP1</strain>
    </source>
</reference>
<dbReference type="EMBL" id="CAMPGE010023716">
    <property type="protein sequence ID" value="CAI2381622.1"/>
    <property type="molecule type" value="Genomic_DNA"/>
</dbReference>
<keyword evidence="2" id="KW-1185">Reference proteome</keyword>